<keyword evidence="5" id="KW-1185">Reference proteome</keyword>
<proteinExistence type="predicted"/>
<evidence type="ECO:0000256" key="1">
    <source>
        <dbReference type="ARBA" id="ARBA00022676"/>
    </source>
</evidence>
<evidence type="ECO:0000313" key="4">
    <source>
        <dbReference type="EMBL" id="TRW14766.1"/>
    </source>
</evidence>
<dbReference type="InterPro" id="IPR028098">
    <property type="entry name" value="Glyco_trans_4-like_N"/>
</dbReference>
<dbReference type="RefSeq" id="WP_144334936.1">
    <property type="nucleotide sequence ID" value="NZ_VJWA01000002.1"/>
</dbReference>
<accession>A0A552U967</accession>
<dbReference type="Pfam" id="PF13692">
    <property type="entry name" value="Glyco_trans_1_4"/>
    <property type="match status" value="1"/>
</dbReference>
<reference evidence="4 5" key="1">
    <citation type="submission" date="2019-07" db="EMBL/GenBank/DDBJ databases">
        <title>Novel species isolated from glacier.</title>
        <authorList>
            <person name="Liu Q."/>
            <person name="Xin Y.-H."/>
        </authorList>
    </citation>
    <scope>NUCLEOTIDE SEQUENCE [LARGE SCALE GENOMIC DNA]</scope>
    <source>
        <strain evidence="4 5">LB1R16</strain>
    </source>
</reference>
<name>A0A552U967_9SPHN</name>
<dbReference type="Pfam" id="PF13439">
    <property type="entry name" value="Glyco_transf_4"/>
    <property type="match status" value="1"/>
</dbReference>
<dbReference type="PANTHER" id="PTHR12526">
    <property type="entry name" value="GLYCOSYLTRANSFERASE"/>
    <property type="match status" value="1"/>
</dbReference>
<gene>
    <name evidence="4" type="ORF">FMM06_13880</name>
</gene>
<dbReference type="CDD" id="cd03811">
    <property type="entry name" value="GT4_GT28_WabH-like"/>
    <property type="match status" value="1"/>
</dbReference>
<sequence>MPPRARIAIFVFDLSATGVARNAFALANALGKTHDVELITCRSGVMHEHGIAVTTLGGAGRIGPLALIGLGRRLRARIVATAPQIVISAGNRGHPLFLAALRGLTGLRRIYRFSNDIDHNRGGRAKGMPAKVGDDVQMAALLSDADRIVLVSAHLLGDARLAKAHASGLAVVIENGVDLDRIRARAASPCPHPFAAAGADPFVLAMGRLVPQKNLGLLVDAVARANRVRPLNLVLLGGGSDAARDELVARAQSLGIADRVALPGVTDNPFAWLVRAAVFALPSWWEGASNALLEALACGTPVVASATAGNAAAVLDGERYGLIADPGDPAAWSAALLRQTGPAKGRVLPGERAEAYRLDRTLAAWGALVDAELELNSRVK</sequence>
<comment type="caution">
    <text evidence="4">The sequence shown here is derived from an EMBL/GenBank/DDBJ whole genome shotgun (WGS) entry which is preliminary data.</text>
</comment>
<protein>
    <submittedName>
        <fullName evidence="4">Glycosyltransferase</fullName>
    </submittedName>
</protein>
<dbReference type="Gene3D" id="3.40.50.2000">
    <property type="entry name" value="Glycogen Phosphorylase B"/>
    <property type="match status" value="2"/>
</dbReference>
<dbReference type="EMBL" id="VJWA01000002">
    <property type="protein sequence ID" value="TRW14766.1"/>
    <property type="molecule type" value="Genomic_DNA"/>
</dbReference>
<dbReference type="OrthoDB" id="9790710at2"/>
<keyword evidence="1" id="KW-0328">Glycosyltransferase</keyword>
<feature type="domain" description="Glycosyltransferase subfamily 4-like N-terminal" evidence="3">
    <location>
        <begin position="18"/>
        <end position="181"/>
    </location>
</feature>
<evidence type="ECO:0000313" key="5">
    <source>
        <dbReference type="Proteomes" id="UP000317894"/>
    </source>
</evidence>
<dbReference type="SUPFAM" id="SSF53756">
    <property type="entry name" value="UDP-Glycosyltransferase/glycogen phosphorylase"/>
    <property type="match status" value="1"/>
</dbReference>
<dbReference type="AlphaFoldDB" id="A0A552U967"/>
<dbReference type="PANTHER" id="PTHR12526:SF510">
    <property type="entry name" value="D-INOSITOL 3-PHOSPHATE GLYCOSYLTRANSFERASE"/>
    <property type="match status" value="1"/>
</dbReference>
<dbReference type="GO" id="GO:0016757">
    <property type="term" value="F:glycosyltransferase activity"/>
    <property type="evidence" value="ECO:0007669"/>
    <property type="project" value="UniProtKB-KW"/>
</dbReference>
<evidence type="ECO:0000259" key="3">
    <source>
        <dbReference type="Pfam" id="PF13439"/>
    </source>
</evidence>
<evidence type="ECO:0000256" key="2">
    <source>
        <dbReference type="ARBA" id="ARBA00022679"/>
    </source>
</evidence>
<dbReference type="Proteomes" id="UP000317894">
    <property type="component" value="Unassembled WGS sequence"/>
</dbReference>
<keyword evidence="2 4" id="KW-0808">Transferase</keyword>
<organism evidence="4 5">
    <name type="scientific">Glacieibacterium frigidum</name>
    <dbReference type="NCBI Taxonomy" id="2593303"/>
    <lineage>
        <taxon>Bacteria</taxon>
        <taxon>Pseudomonadati</taxon>
        <taxon>Pseudomonadota</taxon>
        <taxon>Alphaproteobacteria</taxon>
        <taxon>Sphingomonadales</taxon>
        <taxon>Sphingosinicellaceae</taxon>
        <taxon>Glacieibacterium</taxon>
    </lineage>
</organism>